<dbReference type="RefSeq" id="WP_108402683.1">
    <property type="nucleotide sequence ID" value="NZ_NESP01000001.1"/>
</dbReference>
<dbReference type="GO" id="GO:0016818">
    <property type="term" value="F:hydrolase activity, acting on acid anhydrides, in phosphorus-containing anhydrides"/>
    <property type="evidence" value="ECO:0007669"/>
    <property type="project" value="InterPro"/>
</dbReference>
<evidence type="ECO:0000256" key="3">
    <source>
        <dbReference type="ARBA" id="ARBA00022840"/>
    </source>
</evidence>
<dbReference type="InterPro" id="IPR045028">
    <property type="entry name" value="DinG/Rad3-like"/>
</dbReference>
<evidence type="ECO:0000256" key="4">
    <source>
        <dbReference type="ARBA" id="ARBA00038058"/>
    </source>
</evidence>
<dbReference type="PROSITE" id="PS51193">
    <property type="entry name" value="HELICASE_ATP_BIND_2"/>
    <property type="match status" value="1"/>
</dbReference>
<reference evidence="6 7" key="1">
    <citation type="submission" date="2017-04" db="EMBL/GenBank/DDBJ databases">
        <title>Unexpected and diverse lifestyles within the genus Limnohabitans.</title>
        <authorList>
            <person name="Kasalicky V."/>
            <person name="Mehrshad M."/>
            <person name="Andrei S.-A."/>
            <person name="Salcher M."/>
            <person name="Kratochvilova H."/>
            <person name="Simek K."/>
            <person name="Ghai R."/>
        </authorList>
    </citation>
    <scope>NUCLEOTIDE SEQUENCE [LARGE SCALE GENOMIC DNA]</scope>
    <source>
        <strain evidence="6 7">MWH-C5</strain>
    </source>
</reference>
<name>A0A315EX23_9BURK</name>
<dbReference type="EMBL" id="NESP01000001">
    <property type="protein sequence ID" value="PUE60514.1"/>
    <property type="molecule type" value="Genomic_DNA"/>
</dbReference>
<dbReference type="Proteomes" id="UP000251341">
    <property type="component" value="Unassembled WGS sequence"/>
</dbReference>
<dbReference type="PANTHER" id="PTHR11472">
    <property type="entry name" value="DNA REPAIR DEAD HELICASE RAD3/XP-D SUBFAMILY MEMBER"/>
    <property type="match status" value="1"/>
</dbReference>
<dbReference type="GO" id="GO:0006281">
    <property type="term" value="P:DNA repair"/>
    <property type="evidence" value="ECO:0007669"/>
    <property type="project" value="TreeGrafter"/>
</dbReference>
<dbReference type="Pfam" id="PF00270">
    <property type="entry name" value="DEAD"/>
    <property type="match status" value="1"/>
</dbReference>
<dbReference type="GO" id="GO:0005524">
    <property type="term" value="F:ATP binding"/>
    <property type="evidence" value="ECO:0007669"/>
    <property type="project" value="UniProtKB-KW"/>
</dbReference>
<dbReference type="InterPro" id="IPR027417">
    <property type="entry name" value="P-loop_NTPase"/>
</dbReference>
<dbReference type="Pfam" id="PF13307">
    <property type="entry name" value="Helicase_C_2"/>
    <property type="match status" value="1"/>
</dbReference>
<keyword evidence="7" id="KW-1185">Reference proteome</keyword>
<feature type="domain" description="Helicase ATP-binding" evidence="5">
    <location>
        <begin position="18"/>
        <end position="307"/>
    </location>
</feature>
<dbReference type="Gene3D" id="3.40.50.300">
    <property type="entry name" value="P-loop containing nucleotide triphosphate hydrolases"/>
    <property type="match status" value="2"/>
</dbReference>
<dbReference type="GO" id="GO:0003678">
    <property type="term" value="F:DNA helicase activity"/>
    <property type="evidence" value="ECO:0007669"/>
    <property type="project" value="TreeGrafter"/>
</dbReference>
<evidence type="ECO:0000313" key="7">
    <source>
        <dbReference type="Proteomes" id="UP000251341"/>
    </source>
</evidence>
<gene>
    <name evidence="6" type="ORF">B9Z44_13605</name>
</gene>
<accession>A0A315EX23</accession>
<dbReference type="PANTHER" id="PTHR11472:SF34">
    <property type="entry name" value="REGULATOR OF TELOMERE ELONGATION HELICASE 1"/>
    <property type="match status" value="1"/>
</dbReference>
<proteinExistence type="inferred from homology"/>
<dbReference type="GO" id="GO:0003676">
    <property type="term" value="F:nucleic acid binding"/>
    <property type="evidence" value="ECO:0007669"/>
    <property type="project" value="InterPro"/>
</dbReference>
<evidence type="ECO:0000256" key="1">
    <source>
        <dbReference type="ARBA" id="ARBA00022741"/>
    </source>
</evidence>
<dbReference type="InterPro" id="IPR006555">
    <property type="entry name" value="ATP-dep_Helicase_C"/>
</dbReference>
<dbReference type="InterPro" id="IPR014013">
    <property type="entry name" value="Helic_SF1/SF2_ATP-bd_DinG/Rad3"/>
</dbReference>
<keyword evidence="1" id="KW-0547">Nucleotide-binding</keyword>
<comment type="similarity">
    <text evidence="4">Belongs to the helicase family. DinG subfamily.</text>
</comment>
<dbReference type="SMART" id="SM00491">
    <property type="entry name" value="HELICc2"/>
    <property type="match status" value="1"/>
</dbReference>
<organism evidence="6 7">
    <name type="scientific">Limnohabitans curvus</name>
    <dbReference type="NCBI Taxonomy" id="323423"/>
    <lineage>
        <taxon>Bacteria</taxon>
        <taxon>Pseudomonadati</taxon>
        <taxon>Pseudomonadota</taxon>
        <taxon>Betaproteobacteria</taxon>
        <taxon>Burkholderiales</taxon>
        <taxon>Comamonadaceae</taxon>
        <taxon>Limnohabitans</taxon>
    </lineage>
</organism>
<keyword evidence="2" id="KW-0378">Hydrolase</keyword>
<dbReference type="AlphaFoldDB" id="A0A315EX23"/>
<dbReference type="SUPFAM" id="SSF52540">
    <property type="entry name" value="P-loop containing nucleoside triphosphate hydrolases"/>
    <property type="match status" value="2"/>
</dbReference>
<keyword evidence="6" id="KW-0347">Helicase</keyword>
<evidence type="ECO:0000313" key="6">
    <source>
        <dbReference type="EMBL" id="PUE60514.1"/>
    </source>
</evidence>
<sequence>MSHPLRDLVQEAFAPLGVLARATDQFSPRQGQTDMALAVADVVAHGGSLVVEAGTGVGKTFAYLVPALLSGERVLLSTATKALQDQLYARDLPRLVQALNLPIRLALLKGRSSYLCTHRMELARRDTQIPDRHTVHLLSRVETWSLSTRTGDLAELPGLDERSPLIPLITSNRENCLGSQCPKFKTCHVNAARREALGADVVVINHHLFFADMAVRETGMAELLPSVRVVIFDEAHQLNEVGVNFLGHQLGTAQLLDVTRDMLATGLQLARGLADWQDVCSGLERAARELRLIGGKRPGAVKLRWTEDAPEGIHPGVWEQSLQDVGAACVQALQALDTVSEIAPDFMRLHDRVAEIAKRVDAFLNPCAPDAVRWMDVSASQMRLMEAPLDIAQTVRERLMKQASVIADDVNPEEPPPWHDEPSLEETFVAHHDADSATHEDDATASPFDGAFPMRPVEDARPRSWVFTSATLGDDPRLRWFTEPCGLESATVLRVSSPFDYPAQASLYVPRDIVRPNDPAHSAQVATIASDAVRRLGGRTLVLTTTLRALRAIGDVMKQQLEGSAIEVLVQGEWPKRHLMERFREGAKVGEGGCVLVASATFWEGFDVPGDALQLVVIDKLPFPPPNDPLVEARTKRLEAQGRSPFNDYFVPEAVVALKQGAGRLIRTESDQGVLVLCDNRLVTTGYGRRLIAALPPMRPLQTAQDLAQALDALSQDLISKTSTTTF</sequence>
<evidence type="ECO:0000259" key="5">
    <source>
        <dbReference type="PROSITE" id="PS51193"/>
    </source>
</evidence>
<keyword evidence="3" id="KW-0067">ATP-binding</keyword>
<dbReference type="InterPro" id="IPR011545">
    <property type="entry name" value="DEAD/DEAH_box_helicase_dom"/>
</dbReference>
<evidence type="ECO:0000256" key="2">
    <source>
        <dbReference type="ARBA" id="ARBA00022801"/>
    </source>
</evidence>
<comment type="caution">
    <text evidence="6">The sequence shown here is derived from an EMBL/GenBank/DDBJ whole genome shotgun (WGS) entry which is preliminary data.</text>
</comment>
<protein>
    <submittedName>
        <fullName evidence="6">Helicase</fullName>
    </submittedName>
</protein>